<feature type="compositionally biased region" description="Basic and acidic residues" evidence="1">
    <location>
        <begin position="362"/>
        <end position="374"/>
    </location>
</feature>
<dbReference type="Proteomes" id="UP000316270">
    <property type="component" value="Chromosome 5"/>
</dbReference>
<feature type="region of interest" description="Disordered" evidence="1">
    <location>
        <begin position="357"/>
        <end position="387"/>
    </location>
</feature>
<name>A0A517L530_9PEZI</name>
<dbReference type="InterPro" id="IPR011009">
    <property type="entry name" value="Kinase-like_dom_sf"/>
</dbReference>
<gene>
    <name evidence="2" type="ORF">FKW77_003361</name>
</gene>
<sequence>MLRFARELCRKVLRGRGWNPSRRSFSELTEEEQEDLTFGDVRKIAAEKLIQLANKHLGSAHGDCVIEGAKEGSYNRVNIMLFTDGTKCTIRIPAHGTVQNWTEEDAFELRSQALTMMLIKRKTDVPVPEVIAYNNSCDNDLGAPYMLTSFLEGKRICDVWGEGLDRITIAKETENEAMRLRILRSVAFTMSGLRALSFDFAGGLYFEHDLDDAPSIGAKFELEEPDYYTRTTSFGECYCGTSRYLESKLEEWCKLINPDTEEGILDQGRRHILELALDCLPGKKSTMLEDMRAHELLLLKQWGKIDVDDGVDEEVEREEEEKVCALTAEGNTPCPGPVETDTKANVEVAAAGFMAAASENVDQDRSSGDHRGEADSMESSTSTTTRSIQNDCETFVLVPPDFDWQNVLVDDDGNVTGLLDWDGVCTVPRFRGFASMPLWLQQDYSPEWHWEGTRGNSDHDLARYRRAYANFMAEAMNNEGDCKYTAKSPILDVLVAACHKENEGWADHAARTILRMLLPRTDITEYFKRIGDAEQAPRPGESPWLMERLKELLECKPGWDDRYCI</sequence>
<evidence type="ECO:0000313" key="3">
    <source>
        <dbReference type="Proteomes" id="UP000316270"/>
    </source>
</evidence>
<dbReference type="InterPro" id="IPR051678">
    <property type="entry name" value="AGP_Transferase"/>
</dbReference>
<keyword evidence="3" id="KW-1185">Reference proteome</keyword>
<protein>
    <recommendedName>
        <fullName evidence="4">Aminoglycoside phosphotransferase domain-containing protein</fullName>
    </recommendedName>
</protein>
<organism evidence="2 3">
    <name type="scientific">Venturia effusa</name>
    <dbReference type="NCBI Taxonomy" id="50376"/>
    <lineage>
        <taxon>Eukaryota</taxon>
        <taxon>Fungi</taxon>
        <taxon>Dikarya</taxon>
        <taxon>Ascomycota</taxon>
        <taxon>Pezizomycotina</taxon>
        <taxon>Dothideomycetes</taxon>
        <taxon>Pleosporomycetidae</taxon>
        <taxon>Venturiales</taxon>
        <taxon>Venturiaceae</taxon>
        <taxon>Venturia</taxon>
    </lineage>
</organism>
<dbReference type="EMBL" id="CP042189">
    <property type="protein sequence ID" value="QDS70743.1"/>
    <property type="molecule type" value="Genomic_DNA"/>
</dbReference>
<evidence type="ECO:0000313" key="2">
    <source>
        <dbReference type="EMBL" id="QDS70743.1"/>
    </source>
</evidence>
<dbReference type="AlphaFoldDB" id="A0A517L530"/>
<evidence type="ECO:0008006" key="4">
    <source>
        <dbReference type="Google" id="ProtNLM"/>
    </source>
</evidence>
<dbReference type="PANTHER" id="PTHR21310">
    <property type="entry name" value="AMINOGLYCOSIDE PHOSPHOTRANSFERASE-RELATED-RELATED"/>
    <property type="match status" value="1"/>
</dbReference>
<dbReference type="OrthoDB" id="10003767at2759"/>
<accession>A0A517L530</accession>
<evidence type="ECO:0000256" key="1">
    <source>
        <dbReference type="SAM" id="MobiDB-lite"/>
    </source>
</evidence>
<reference evidence="2 3" key="1">
    <citation type="submission" date="2019-07" db="EMBL/GenBank/DDBJ databases">
        <title>Finished genome of Venturia effusa.</title>
        <authorList>
            <person name="Young C.A."/>
            <person name="Cox M.P."/>
            <person name="Ganley A.R.D."/>
            <person name="David W.J."/>
        </authorList>
    </citation>
    <scope>NUCLEOTIDE SEQUENCE [LARGE SCALE GENOMIC DNA]</scope>
    <source>
        <strain evidence="3">albino</strain>
    </source>
</reference>
<dbReference type="SUPFAM" id="SSF56112">
    <property type="entry name" value="Protein kinase-like (PK-like)"/>
    <property type="match status" value="1"/>
</dbReference>
<proteinExistence type="predicted"/>
<dbReference type="PANTHER" id="PTHR21310:SF51">
    <property type="entry name" value="AMINOGLYCOSIDE PHOSPHOTRANSFERASE DOMAIN-CONTAINING PROTEIN"/>
    <property type="match status" value="1"/>
</dbReference>